<sequence>MPLEDGAGVNSNDADGWTPLHGACVKEHTGIVRLLLDKVDGGRGLLDLIPKQMESKKQRALLIKMAVEKGKESTVLTGLRFAAQEGQVGKLQIMLEKGAEIKGKDTAGHTDLELASFQGHETVVKLLLEHKADVNLRGSDGRPPLDYAIQQLNENVVSLLHDHGEDANASVYGQTLVMLASEIGNISITQRLITAGADINAQDYSGRTALHLAAMHGQEDIVRLLIENKLENLEGSGIDVEEAPIKGRYYILDCSSCTYQVKTFVSLEGLLRLTR</sequence>
<proteinExistence type="predicted"/>
<accession>A0A1E3B764</accession>
<dbReference type="AlphaFoldDB" id="A0A1E3B764"/>
<feature type="repeat" description="ANK" evidence="3">
    <location>
        <begin position="205"/>
        <end position="228"/>
    </location>
</feature>
<dbReference type="PROSITE" id="PS50297">
    <property type="entry name" value="ANK_REP_REGION"/>
    <property type="match status" value="4"/>
</dbReference>
<dbReference type="InterPro" id="IPR051165">
    <property type="entry name" value="Multifunctional_ANK_Repeat"/>
</dbReference>
<dbReference type="Proteomes" id="UP000094569">
    <property type="component" value="Unassembled WGS sequence"/>
</dbReference>
<evidence type="ECO:0000313" key="5">
    <source>
        <dbReference type="Proteomes" id="UP000094569"/>
    </source>
</evidence>
<dbReference type="PANTHER" id="PTHR24123">
    <property type="entry name" value="ANKYRIN REPEAT-CONTAINING"/>
    <property type="match status" value="1"/>
</dbReference>
<feature type="repeat" description="ANK" evidence="3">
    <location>
        <begin position="172"/>
        <end position="204"/>
    </location>
</feature>
<comment type="caution">
    <text evidence="4">The sequence shown here is derived from an EMBL/GenBank/DDBJ whole genome shotgun (WGS) entry which is preliminary data.</text>
</comment>
<dbReference type="OrthoDB" id="366390at2759"/>
<dbReference type="EMBL" id="JXNT01000010">
    <property type="protein sequence ID" value="ODM16815.1"/>
    <property type="molecule type" value="Genomic_DNA"/>
</dbReference>
<reference evidence="4 5" key="1">
    <citation type="journal article" date="2016" name="BMC Genomics">
        <title>Comparative genomic and transcriptomic analyses of the Fuzhuan brick tea-fermentation fungus Aspergillus cristatus.</title>
        <authorList>
            <person name="Ge Y."/>
            <person name="Wang Y."/>
            <person name="Liu Y."/>
            <person name="Tan Y."/>
            <person name="Ren X."/>
            <person name="Zhang X."/>
            <person name="Hyde K.D."/>
            <person name="Liu Y."/>
            <person name="Liu Z."/>
        </authorList>
    </citation>
    <scope>NUCLEOTIDE SEQUENCE [LARGE SCALE GENOMIC DNA]</scope>
    <source>
        <strain evidence="4 5">GZAAS20.1005</strain>
    </source>
</reference>
<gene>
    <name evidence="4" type="ORF">SI65_07780</name>
</gene>
<dbReference type="Pfam" id="PF00023">
    <property type="entry name" value="Ank"/>
    <property type="match status" value="2"/>
</dbReference>
<evidence type="ECO:0000256" key="2">
    <source>
        <dbReference type="ARBA" id="ARBA00023043"/>
    </source>
</evidence>
<dbReference type="Gene3D" id="1.25.40.20">
    <property type="entry name" value="Ankyrin repeat-containing domain"/>
    <property type="match status" value="3"/>
</dbReference>
<evidence type="ECO:0000256" key="1">
    <source>
        <dbReference type="ARBA" id="ARBA00022737"/>
    </source>
</evidence>
<name>A0A1E3B764_ASPCR</name>
<evidence type="ECO:0000256" key="3">
    <source>
        <dbReference type="PROSITE-ProRule" id="PRU00023"/>
    </source>
</evidence>
<keyword evidence="2 3" id="KW-0040">ANK repeat</keyword>
<evidence type="ECO:0000313" key="4">
    <source>
        <dbReference type="EMBL" id="ODM16815.1"/>
    </source>
</evidence>
<feature type="repeat" description="ANK" evidence="3">
    <location>
        <begin position="15"/>
        <end position="38"/>
    </location>
</feature>
<organism evidence="4 5">
    <name type="scientific">Aspergillus cristatus</name>
    <name type="common">Chinese Fuzhuan brick tea-fermentation fungus</name>
    <name type="synonym">Eurotium cristatum</name>
    <dbReference type="NCBI Taxonomy" id="573508"/>
    <lineage>
        <taxon>Eukaryota</taxon>
        <taxon>Fungi</taxon>
        <taxon>Dikarya</taxon>
        <taxon>Ascomycota</taxon>
        <taxon>Pezizomycotina</taxon>
        <taxon>Eurotiomycetes</taxon>
        <taxon>Eurotiomycetidae</taxon>
        <taxon>Eurotiales</taxon>
        <taxon>Aspergillaceae</taxon>
        <taxon>Aspergillus</taxon>
        <taxon>Aspergillus subgen. Aspergillus</taxon>
    </lineage>
</organism>
<dbReference type="PRINTS" id="PR01415">
    <property type="entry name" value="ANKYRIN"/>
</dbReference>
<dbReference type="SUPFAM" id="SSF48403">
    <property type="entry name" value="Ankyrin repeat"/>
    <property type="match status" value="1"/>
</dbReference>
<dbReference type="VEuPathDB" id="FungiDB:SI65_07780"/>
<dbReference type="PANTHER" id="PTHR24123:SF33">
    <property type="entry name" value="PROTEIN HOS4"/>
    <property type="match status" value="1"/>
</dbReference>
<dbReference type="PROSITE" id="PS50088">
    <property type="entry name" value="ANK_REPEAT"/>
    <property type="match status" value="5"/>
</dbReference>
<dbReference type="STRING" id="573508.A0A1E3B764"/>
<dbReference type="Pfam" id="PF12796">
    <property type="entry name" value="Ank_2"/>
    <property type="match status" value="1"/>
</dbReference>
<feature type="repeat" description="ANK" evidence="3">
    <location>
        <begin position="107"/>
        <end position="139"/>
    </location>
</feature>
<protein>
    <submittedName>
        <fullName evidence="4">Uncharacterized protein</fullName>
    </submittedName>
</protein>
<dbReference type="InterPro" id="IPR036770">
    <property type="entry name" value="Ankyrin_rpt-contain_sf"/>
</dbReference>
<keyword evidence="1" id="KW-0677">Repeat</keyword>
<dbReference type="InterPro" id="IPR002110">
    <property type="entry name" value="Ankyrin_rpt"/>
</dbReference>
<feature type="repeat" description="ANK" evidence="3">
    <location>
        <begin position="140"/>
        <end position="172"/>
    </location>
</feature>
<keyword evidence="5" id="KW-1185">Reference proteome</keyword>
<dbReference type="SMART" id="SM00248">
    <property type="entry name" value="ANK"/>
    <property type="match status" value="6"/>
</dbReference>